<reference evidence="1 2" key="1">
    <citation type="submission" date="2019-04" db="EMBL/GenBank/DDBJ databases">
        <authorList>
            <person name="Park S."/>
            <person name="Yoon J.-H."/>
        </authorList>
    </citation>
    <scope>NUCLEOTIDE SEQUENCE [LARGE SCALE GENOMIC DNA]</scope>
    <source>
        <strain evidence="1 2">HJM-18</strain>
    </source>
</reference>
<evidence type="ECO:0000313" key="1">
    <source>
        <dbReference type="EMBL" id="TGN40448.1"/>
    </source>
</evidence>
<gene>
    <name evidence="1" type="ORF">E5Q11_09275</name>
</gene>
<name>A0A4Z1C0E3_9GAMM</name>
<accession>A0A4Z1C0E3</accession>
<dbReference type="InterPro" id="IPR027961">
    <property type="entry name" value="DUF4442"/>
</dbReference>
<dbReference type="EMBL" id="SRPF01000002">
    <property type="protein sequence ID" value="TGN40448.1"/>
    <property type="molecule type" value="Genomic_DNA"/>
</dbReference>
<keyword evidence="2" id="KW-1185">Reference proteome</keyword>
<dbReference type="CDD" id="cd03443">
    <property type="entry name" value="PaaI_thioesterase"/>
    <property type="match status" value="1"/>
</dbReference>
<dbReference type="InterPro" id="IPR029069">
    <property type="entry name" value="HotDog_dom_sf"/>
</dbReference>
<organism evidence="1 2">
    <name type="scientific">Marinobacter confluentis</name>
    <dbReference type="NCBI Taxonomy" id="1697557"/>
    <lineage>
        <taxon>Bacteria</taxon>
        <taxon>Pseudomonadati</taxon>
        <taxon>Pseudomonadota</taxon>
        <taxon>Gammaproteobacteria</taxon>
        <taxon>Pseudomonadales</taxon>
        <taxon>Marinobacteraceae</taxon>
        <taxon>Marinobacter</taxon>
    </lineage>
</organism>
<dbReference type="Gene3D" id="3.10.129.10">
    <property type="entry name" value="Hotdog Thioesterase"/>
    <property type="match status" value="1"/>
</dbReference>
<protein>
    <submittedName>
        <fullName evidence="1">DUF4442 domain-containing protein</fullName>
    </submittedName>
</protein>
<proteinExistence type="predicted"/>
<comment type="caution">
    <text evidence="1">The sequence shown here is derived from an EMBL/GenBank/DDBJ whole genome shotgun (WGS) entry which is preliminary data.</text>
</comment>
<dbReference type="SUPFAM" id="SSF54637">
    <property type="entry name" value="Thioesterase/thiol ester dehydrase-isomerase"/>
    <property type="match status" value="1"/>
</dbReference>
<dbReference type="Pfam" id="PF14539">
    <property type="entry name" value="DUF4442"/>
    <property type="match status" value="1"/>
</dbReference>
<dbReference type="Proteomes" id="UP000298325">
    <property type="component" value="Unassembled WGS sequence"/>
</dbReference>
<dbReference type="AlphaFoldDB" id="A0A4Z1C0E3"/>
<evidence type="ECO:0000313" key="2">
    <source>
        <dbReference type="Proteomes" id="UP000298325"/>
    </source>
</evidence>
<dbReference type="RefSeq" id="WP_135803110.1">
    <property type="nucleotide sequence ID" value="NZ_SRPF01000002.1"/>
</dbReference>
<sequence length="162" mass="17965">MIFNNRLSRTLSKIEKFPESLQYRLLTFMVGRTVPFVGTAGLSFEHLDQNKARLSLKSRKKVLNHINTIHAAAMALLAESATGMVFAMNVRDDCVYVLKSMDIDFVGKAKGSLSAEATLSEDACQAIRNTTKGEISVPVTVLDSEGDSPIVCKMVWAWRPKR</sequence>
<dbReference type="OrthoDB" id="793353at2"/>